<evidence type="ECO:0000313" key="2">
    <source>
        <dbReference type="Proteomes" id="UP000433309"/>
    </source>
</evidence>
<keyword evidence="2" id="KW-1185">Reference proteome</keyword>
<reference evidence="1 2" key="1">
    <citation type="submission" date="2019-11" db="EMBL/GenBank/DDBJ databases">
        <title>Novel species isolated from a subtropical stream in China.</title>
        <authorList>
            <person name="Lu H."/>
        </authorList>
    </citation>
    <scope>NUCLEOTIDE SEQUENCE [LARGE SCALE GENOMIC DNA]</scope>
    <source>
        <strain evidence="1 2">FT80W</strain>
    </source>
</reference>
<evidence type="ECO:0000313" key="1">
    <source>
        <dbReference type="EMBL" id="MRW88827.1"/>
    </source>
</evidence>
<dbReference type="RefSeq" id="WP_154372707.1">
    <property type="nucleotide sequence ID" value="NZ_WKJK01000001.1"/>
</dbReference>
<dbReference type="InterPro" id="IPR045633">
    <property type="entry name" value="DUF6414"/>
</dbReference>
<dbReference type="EMBL" id="WKJK01000001">
    <property type="protein sequence ID" value="MRW88827.1"/>
    <property type="molecule type" value="Genomic_DNA"/>
</dbReference>
<protein>
    <submittedName>
        <fullName evidence="1">Uncharacterized protein</fullName>
    </submittedName>
</protein>
<dbReference type="Pfam" id="PF19952">
    <property type="entry name" value="DUF6414"/>
    <property type="match status" value="1"/>
</dbReference>
<name>A0A6I2KUS0_9BURK</name>
<organism evidence="1 2">
    <name type="scientific">Duganella guangzhouensis</name>
    <dbReference type="NCBI Taxonomy" id="2666084"/>
    <lineage>
        <taxon>Bacteria</taxon>
        <taxon>Pseudomonadati</taxon>
        <taxon>Pseudomonadota</taxon>
        <taxon>Betaproteobacteria</taxon>
        <taxon>Burkholderiales</taxon>
        <taxon>Oxalobacteraceae</taxon>
        <taxon>Telluria group</taxon>
        <taxon>Duganella</taxon>
    </lineage>
</organism>
<gene>
    <name evidence="1" type="ORF">GJ699_02380</name>
</gene>
<sequence>MQLNQEQESPSVEYLCDYVYIDNVKLSHYYSQLSSNGLVVGSKRITKEGGKQGSSGTVKIPVLSGGMAAETTNEHSLEINIDAAFSRPQETLDALFDAGYISGGLSNSPVGALVLVKGSITLVDIRILRDLWVDMGEMVAANETASIQNIKERQRVAVQKKKEFEALAKMIAKLPHSLQGTLFTDSDAAWFTLKPECLLASADDLTFKHGSALQGEWHTLGILDALPDGLYFGSDAQNYHQLSPIEIAMGTMLNGVREGLGRPVDRYGITPIMIFRTTKKIAPESLE</sequence>
<comment type="caution">
    <text evidence="1">The sequence shown here is derived from an EMBL/GenBank/DDBJ whole genome shotgun (WGS) entry which is preliminary data.</text>
</comment>
<proteinExistence type="predicted"/>
<dbReference type="AlphaFoldDB" id="A0A6I2KUS0"/>
<accession>A0A6I2KUS0</accession>
<dbReference type="Proteomes" id="UP000433309">
    <property type="component" value="Unassembled WGS sequence"/>
</dbReference>